<keyword evidence="3" id="KW-1185">Reference proteome</keyword>
<sequence length="212" mass="23000">MSSSAFLSLIPSRVTTPSSDVVCPIEYLCPKKSGWGKFVAGVTVTALSVGVAYYIYTQYRNQKVSGGDRRHQSVSASDSASTGKPKARGRSESKGSRVPKNRSASPKQQAQRDGEYTPRSISPPINEVKLATPASSVAPPILGPGENPPRPIVPPEIYEETALYENLPLQSKMGASPQKAQKRCTSFCLSLDRNIFFFSMPNARVSMFNKIV</sequence>
<dbReference type="Proteomes" id="UP000887575">
    <property type="component" value="Unassembled WGS sequence"/>
</dbReference>
<protein>
    <submittedName>
        <fullName evidence="4">Uncharacterized protein</fullName>
    </submittedName>
</protein>
<dbReference type="AlphaFoldDB" id="A0AAF3F059"/>
<keyword evidence="2" id="KW-1133">Transmembrane helix</keyword>
<proteinExistence type="predicted"/>
<reference evidence="4" key="1">
    <citation type="submission" date="2024-02" db="UniProtKB">
        <authorList>
            <consortium name="WormBaseParasite"/>
        </authorList>
    </citation>
    <scope>IDENTIFICATION</scope>
</reference>
<feature type="transmembrane region" description="Helical" evidence="2">
    <location>
        <begin position="35"/>
        <end position="56"/>
    </location>
</feature>
<evidence type="ECO:0000313" key="4">
    <source>
        <dbReference type="WBParaSite" id="MBELARI_LOCUS19870"/>
    </source>
</evidence>
<accession>A0AAF3F059</accession>
<feature type="compositionally biased region" description="Polar residues" evidence="1">
    <location>
        <begin position="73"/>
        <end position="82"/>
    </location>
</feature>
<evidence type="ECO:0000256" key="2">
    <source>
        <dbReference type="SAM" id="Phobius"/>
    </source>
</evidence>
<evidence type="ECO:0000256" key="1">
    <source>
        <dbReference type="SAM" id="MobiDB-lite"/>
    </source>
</evidence>
<keyword evidence="2" id="KW-0472">Membrane</keyword>
<name>A0AAF3F059_9BILA</name>
<organism evidence="3 4">
    <name type="scientific">Mesorhabditis belari</name>
    <dbReference type="NCBI Taxonomy" id="2138241"/>
    <lineage>
        <taxon>Eukaryota</taxon>
        <taxon>Metazoa</taxon>
        <taxon>Ecdysozoa</taxon>
        <taxon>Nematoda</taxon>
        <taxon>Chromadorea</taxon>
        <taxon>Rhabditida</taxon>
        <taxon>Rhabditina</taxon>
        <taxon>Rhabditomorpha</taxon>
        <taxon>Rhabditoidea</taxon>
        <taxon>Rhabditidae</taxon>
        <taxon>Mesorhabditinae</taxon>
        <taxon>Mesorhabditis</taxon>
    </lineage>
</organism>
<feature type="region of interest" description="Disordered" evidence="1">
    <location>
        <begin position="64"/>
        <end position="125"/>
    </location>
</feature>
<keyword evidence="2" id="KW-0812">Transmembrane</keyword>
<dbReference type="WBParaSite" id="MBELARI_LOCUS19870">
    <property type="protein sequence ID" value="MBELARI_LOCUS19870"/>
    <property type="gene ID" value="MBELARI_LOCUS19870"/>
</dbReference>
<evidence type="ECO:0000313" key="3">
    <source>
        <dbReference type="Proteomes" id="UP000887575"/>
    </source>
</evidence>